<evidence type="ECO:0000259" key="1">
    <source>
        <dbReference type="PROSITE" id="PS51144"/>
    </source>
</evidence>
<dbReference type="AlphaFoldDB" id="A0A6V7HKH2"/>
<reference evidence="2" key="1">
    <citation type="submission" date="2020-07" db="EMBL/GenBank/DDBJ databases">
        <authorList>
            <person name="Nazaruddin N."/>
        </authorList>
    </citation>
    <scope>NUCLEOTIDE SEQUENCE</scope>
</reference>
<dbReference type="EMBL" id="CAJDYZ010013527">
    <property type="protein sequence ID" value="CAD1481165.1"/>
    <property type="molecule type" value="Genomic_DNA"/>
</dbReference>
<sequence length="171" mass="19567">TKTATLSTSSSGLPKWRQSPINLCKTATWKKKFLPLYMTNYWLNEGTATMTNTGKTVSIEFSDRTLPTLRGGPLGKDEFQFMNVQFRWGPDNSLGAEHSINGIWLANVFLKFCVAKLPTFQVFQFHRTQVLYGSANNALEHSLRIDREVLRQTRWNCDTLLSHAGEYTYHN</sequence>
<comment type="caution">
    <text evidence="2">The sequence shown here is derived from an EMBL/GenBank/DDBJ whole genome shotgun (WGS) entry which is preliminary data.</text>
</comment>
<keyword evidence="3" id="KW-1185">Reference proteome</keyword>
<dbReference type="Pfam" id="PF00194">
    <property type="entry name" value="Carb_anhydrase"/>
    <property type="match status" value="1"/>
</dbReference>
<accession>A0A6V7HKH2</accession>
<dbReference type="Proteomes" id="UP000752696">
    <property type="component" value="Unassembled WGS sequence"/>
</dbReference>
<dbReference type="InterPro" id="IPR036398">
    <property type="entry name" value="CA_dom_sf"/>
</dbReference>
<feature type="non-terminal residue" evidence="2">
    <location>
        <position position="1"/>
    </location>
</feature>
<dbReference type="PROSITE" id="PS51144">
    <property type="entry name" value="ALPHA_CA_2"/>
    <property type="match status" value="1"/>
</dbReference>
<evidence type="ECO:0000313" key="3">
    <source>
        <dbReference type="Proteomes" id="UP000752696"/>
    </source>
</evidence>
<dbReference type="Gene3D" id="3.10.200.10">
    <property type="entry name" value="Alpha carbonic anhydrase"/>
    <property type="match status" value="1"/>
</dbReference>
<name>A0A6V7HKH2_9HYME</name>
<dbReference type="SMART" id="SM01057">
    <property type="entry name" value="Carb_anhydrase"/>
    <property type="match status" value="1"/>
</dbReference>
<feature type="domain" description="Alpha-carbonic anhydrase" evidence="1">
    <location>
        <begin position="1"/>
        <end position="171"/>
    </location>
</feature>
<dbReference type="InterPro" id="IPR001148">
    <property type="entry name" value="CA_dom"/>
</dbReference>
<protein>
    <recommendedName>
        <fullName evidence="1">Alpha-carbonic anhydrase domain-containing protein</fullName>
    </recommendedName>
</protein>
<proteinExistence type="predicted"/>
<dbReference type="OrthoDB" id="429145at2759"/>
<organism evidence="2 3">
    <name type="scientific">Heterotrigona itama</name>
    <dbReference type="NCBI Taxonomy" id="395501"/>
    <lineage>
        <taxon>Eukaryota</taxon>
        <taxon>Metazoa</taxon>
        <taxon>Ecdysozoa</taxon>
        <taxon>Arthropoda</taxon>
        <taxon>Hexapoda</taxon>
        <taxon>Insecta</taxon>
        <taxon>Pterygota</taxon>
        <taxon>Neoptera</taxon>
        <taxon>Endopterygota</taxon>
        <taxon>Hymenoptera</taxon>
        <taxon>Apocrita</taxon>
        <taxon>Aculeata</taxon>
        <taxon>Apoidea</taxon>
        <taxon>Anthophila</taxon>
        <taxon>Apidae</taxon>
        <taxon>Heterotrigona</taxon>
    </lineage>
</organism>
<dbReference type="SUPFAM" id="SSF51069">
    <property type="entry name" value="Carbonic anhydrase"/>
    <property type="match status" value="1"/>
</dbReference>
<gene>
    <name evidence="2" type="ORF">MHI_LOCUS989314</name>
</gene>
<evidence type="ECO:0000313" key="2">
    <source>
        <dbReference type="EMBL" id="CAD1481165.1"/>
    </source>
</evidence>